<dbReference type="Proteomes" id="UP000091820">
    <property type="component" value="Unassembled WGS sequence"/>
</dbReference>
<feature type="region of interest" description="Disordered" evidence="1">
    <location>
        <begin position="1"/>
        <end position="28"/>
    </location>
</feature>
<reference evidence="3" key="1">
    <citation type="submission" date="2014-03" db="EMBL/GenBank/DDBJ databases">
        <authorList>
            <person name="Aksoy S."/>
            <person name="Warren W."/>
            <person name="Wilson R.K."/>
        </authorList>
    </citation>
    <scope>NUCLEOTIDE SEQUENCE [LARGE SCALE GENOMIC DNA]</scope>
    <source>
        <strain evidence="3">IAEA</strain>
    </source>
</reference>
<feature type="region of interest" description="Disordered" evidence="1">
    <location>
        <begin position="461"/>
        <end position="490"/>
    </location>
</feature>
<proteinExistence type="predicted"/>
<evidence type="ECO:0000313" key="3">
    <source>
        <dbReference type="Proteomes" id="UP000091820"/>
    </source>
</evidence>
<dbReference type="FunFam" id="1.20.5.490:FF:000006">
    <property type="entry name" value="cGMP-dependent protein kinase 1"/>
    <property type="match status" value="1"/>
</dbReference>
<dbReference type="AlphaFoldDB" id="A0A1A9WUT1"/>
<reference evidence="2" key="2">
    <citation type="submission" date="2020-05" db="UniProtKB">
        <authorList>
            <consortium name="EnsemblMetazoa"/>
        </authorList>
    </citation>
    <scope>IDENTIFICATION</scope>
    <source>
        <strain evidence="2">IAEA</strain>
    </source>
</reference>
<dbReference type="EnsemblMetazoa" id="GBRI033169-RA">
    <property type="protein sequence ID" value="GBRI033169-PA"/>
    <property type="gene ID" value="GBRI033169"/>
</dbReference>
<feature type="compositionally biased region" description="Polar residues" evidence="1">
    <location>
        <begin position="474"/>
        <end position="490"/>
    </location>
</feature>
<dbReference type="VEuPathDB" id="VectorBase:GBRI033169"/>
<keyword evidence="3" id="KW-1185">Reference proteome</keyword>
<protein>
    <submittedName>
        <fullName evidence="2">PKcGMP_CC domain-containing protein</fullName>
    </submittedName>
</protein>
<dbReference type="CDD" id="cd12085">
    <property type="entry name" value="DD_cGKI-alpha"/>
    <property type="match status" value="1"/>
</dbReference>
<evidence type="ECO:0000313" key="2">
    <source>
        <dbReference type="EnsemblMetazoa" id="GBRI033169-PA"/>
    </source>
</evidence>
<dbReference type="STRING" id="37001.A0A1A9WUT1"/>
<feature type="compositionally biased region" description="Polar residues" evidence="1">
    <location>
        <begin position="18"/>
        <end position="28"/>
    </location>
</feature>
<sequence>MHSRSSTVASLKVPFSTRPATSNSSVANDPQTLLQTTTSTTTAAICCNVTTTNTTTVITTIPCPTSTSSANAITLIANSQAISSNSQQKHSNSNSKQNTADTFLSSIDGASINALDPPTKTQKHNHLELKQIDKDSLLASPLQLSAVCDIANTNKILGKHNVTKPETEKILLAEHKIETQVKTDTQVQDHRLRHCSEDQAAIRASSAVDGTDKKLTINDDAAKVNLGKMQQEPNANIQFQPDLGLVSNNNLQTLSGTLDSSTGAIRLTLPLQTTDVLTHTLIYGTVPTAAQQLNTDPNLQTRNILHQQELQLQQRYQQLQQLQAQTQGIFATASPTPIVIQPAPAGVTSAGTVYAATATPTDFCASSALLTDQMQGLCISAPTSAPAPAIMDPTAGGINLLSSSYVPATQQEERLIQIIQAKDLKIQEMQRAIHYKDTEIAELKSHLDKFQSVFPFSRSGATTPCGSASGGRKSGQSFQRQRAQGISAEPQSESMVLLDNVTFPKYEKEERYCN</sequence>
<accession>A0A1A9WUT1</accession>
<dbReference type="Gene3D" id="1.20.5.490">
    <property type="entry name" value="Single helix bin"/>
    <property type="match status" value="1"/>
</dbReference>
<organism evidence="2 3">
    <name type="scientific">Glossina brevipalpis</name>
    <dbReference type="NCBI Taxonomy" id="37001"/>
    <lineage>
        <taxon>Eukaryota</taxon>
        <taxon>Metazoa</taxon>
        <taxon>Ecdysozoa</taxon>
        <taxon>Arthropoda</taxon>
        <taxon>Hexapoda</taxon>
        <taxon>Insecta</taxon>
        <taxon>Pterygota</taxon>
        <taxon>Neoptera</taxon>
        <taxon>Endopterygota</taxon>
        <taxon>Diptera</taxon>
        <taxon>Brachycera</taxon>
        <taxon>Muscomorpha</taxon>
        <taxon>Hippoboscoidea</taxon>
        <taxon>Glossinidae</taxon>
        <taxon>Glossina</taxon>
    </lineage>
</organism>
<evidence type="ECO:0000256" key="1">
    <source>
        <dbReference type="SAM" id="MobiDB-lite"/>
    </source>
</evidence>
<name>A0A1A9WUT1_9MUSC</name>